<dbReference type="Proteomes" id="UP001609176">
    <property type="component" value="Unassembled WGS sequence"/>
</dbReference>
<comment type="similarity">
    <text evidence="1">Belongs to the CAPAB/TerDEXZ family.</text>
</comment>
<evidence type="ECO:0000313" key="4">
    <source>
        <dbReference type="EMBL" id="MFH5229904.1"/>
    </source>
</evidence>
<dbReference type="Proteomes" id="UP001609219">
    <property type="component" value="Unassembled WGS sequence"/>
</dbReference>
<dbReference type="EMBL" id="JBIMSO010000018">
    <property type="protein sequence ID" value="MFH5207420.1"/>
    <property type="molecule type" value="Genomic_DNA"/>
</dbReference>
<dbReference type="CDD" id="cd06974">
    <property type="entry name" value="TerD_like"/>
    <property type="match status" value="1"/>
</dbReference>
<dbReference type="EMBL" id="JBIMSP010000042">
    <property type="protein sequence ID" value="MFH5244426.1"/>
    <property type="molecule type" value="Genomic_DNA"/>
</dbReference>
<evidence type="ECO:0000313" key="6">
    <source>
        <dbReference type="Proteomes" id="UP001609175"/>
    </source>
</evidence>
<organism evidence="5 7">
    <name type="scientific">Antrihabitans spumae</name>
    <dbReference type="NCBI Taxonomy" id="3373370"/>
    <lineage>
        <taxon>Bacteria</taxon>
        <taxon>Bacillati</taxon>
        <taxon>Actinomycetota</taxon>
        <taxon>Actinomycetes</taxon>
        <taxon>Mycobacteriales</taxon>
        <taxon>Nocardiaceae</taxon>
        <taxon>Antrihabitans</taxon>
    </lineage>
</organism>
<evidence type="ECO:0000259" key="2">
    <source>
        <dbReference type="Pfam" id="PF02342"/>
    </source>
</evidence>
<evidence type="ECO:0000313" key="8">
    <source>
        <dbReference type="Proteomes" id="UP001609219"/>
    </source>
</evidence>
<keyword evidence="8" id="KW-1185">Reference proteome</keyword>
<dbReference type="InterPro" id="IPR051324">
    <property type="entry name" value="Stress/Tellurium_Resist"/>
</dbReference>
<accession>A0ABW7KQZ2</accession>
<evidence type="ECO:0000313" key="3">
    <source>
        <dbReference type="EMBL" id="MFH5207420.1"/>
    </source>
</evidence>
<dbReference type="InterPro" id="IPR003325">
    <property type="entry name" value="TerD"/>
</dbReference>
<evidence type="ECO:0000313" key="7">
    <source>
        <dbReference type="Proteomes" id="UP001609176"/>
    </source>
</evidence>
<dbReference type="Pfam" id="PF02342">
    <property type="entry name" value="TerD"/>
    <property type="match status" value="1"/>
</dbReference>
<dbReference type="Gene3D" id="2.60.60.30">
    <property type="entry name" value="sav2460 like domains"/>
    <property type="match status" value="1"/>
</dbReference>
<protein>
    <submittedName>
        <fullName evidence="5">TerD family protein</fullName>
    </submittedName>
</protein>
<dbReference type="Proteomes" id="UP001609175">
    <property type="component" value="Unassembled WGS sequence"/>
</dbReference>
<sequence length="207" mass="22040">MEYLRSGQNCGIADTSLSVSCSWRRWGAVDADLSAILLDSGRRVRGDADFVFYNQPSSVDDAVRHVGKRAGDDRVEDRISIELASVAHDVQMVAVVVSVDGDPAATVASLANLDIAILDAADRPVVGFRMPTLTTETAVVCVEVYRRDAGWKVRAVGQGYQDGLAGLARDFGVTVDDEPTAPDPQPAALGAPVIDWTNPPVPAGYEI</sequence>
<dbReference type="RefSeq" id="WP_395112824.1">
    <property type="nucleotide sequence ID" value="NZ_JBIMSN010000061.1"/>
</dbReference>
<feature type="domain" description="TerD" evidence="2">
    <location>
        <begin position="6"/>
        <end position="171"/>
    </location>
</feature>
<dbReference type="PANTHER" id="PTHR32097">
    <property type="entry name" value="CAMP-BINDING PROTEIN 1-RELATED"/>
    <property type="match status" value="1"/>
</dbReference>
<comment type="caution">
    <text evidence="5">The sequence shown here is derived from an EMBL/GenBank/DDBJ whole genome shotgun (WGS) entry which is preliminary data.</text>
</comment>
<name>A0ABW7KQZ2_9NOCA</name>
<evidence type="ECO:0000313" key="5">
    <source>
        <dbReference type="EMBL" id="MFH5244426.1"/>
    </source>
</evidence>
<gene>
    <name evidence="5" type="ORF">ACHIPV_21505</name>
    <name evidence="3" type="ORF">ACHIPZ_04180</name>
    <name evidence="4" type="ORF">ACHIRB_15170</name>
</gene>
<reference evidence="6 7" key="1">
    <citation type="submission" date="2024-10" db="EMBL/GenBank/DDBJ databases">
        <authorList>
            <person name="Riesco R."/>
        </authorList>
    </citation>
    <scope>NUCLEOTIDE SEQUENCE [LARGE SCALE GENOMIC DNA]</scope>
    <source>
        <strain evidence="5 7">NCIMB 15448</strain>
        <strain evidence="3 6">NCIMB 15449</strain>
        <strain evidence="4 8">NCIMB 15450</strain>
    </source>
</reference>
<dbReference type="EMBL" id="JBIMSN010000061">
    <property type="protein sequence ID" value="MFH5229904.1"/>
    <property type="molecule type" value="Genomic_DNA"/>
</dbReference>
<evidence type="ECO:0000256" key="1">
    <source>
        <dbReference type="ARBA" id="ARBA00008775"/>
    </source>
</evidence>
<proteinExistence type="inferred from homology"/>
<dbReference type="PANTHER" id="PTHR32097:SF4">
    <property type="entry name" value="GENERAL STRESS PROTEIN 16U"/>
    <property type="match status" value="1"/>
</dbReference>